<sequence length="240" mass="26365">MSCAPNDDSSHNRPSSMVLSDLDFLGISRRELTLSSATANSHDGETTSTIAVSGLTAVTERQDTADAIFKLASLFGESIKDLRYGKHEIAIGGGYMRLGLEKLVKRYVSELQRRSIESPTFRSGTFRISQESIKVYMMGEDPIEIYFDLPQQAQDVKGIAIDFRAWSGPHAELARSHANCNADMLRAAVVSSAHVVVATANTGDNQEAWAIYHRKGETRLRVVGWLSVSAMKQAEPWAAE</sequence>
<name>A0A8K0JDW8_9TREE</name>
<keyword evidence="2" id="KW-1185">Reference proteome</keyword>
<evidence type="ECO:0000313" key="1">
    <source>
        <dbReference type="EMBL" id="KAG7527426.1"/>
    </source>
</evidence>
<dbReference type="EMBL" id="JABELV010000292">
    <property type="protein sequence ID" value="KAG7527426.1"/>
    <property type="molecule type" value="Genomic_DNA"/>
</dbReference>
<gene>
    <name evidence="1" type="ORF">FFLO_06947</name>
</gene>
<accession>A0A8K0JDW8</accession>
<evidence type="ECO:0000313" key="2">
    <source>
        <dbReference type="Proteomes" id="UP000812966"/>
    </source>
</evidence>
<reference evidence="1" key="1">
    <citation type="submission" date="2020-04" db="EMBL/GenBank/DDBJ databases">
        <title>Analysis of mating type loci in Filobasidium floriforme.</title>
        <authorList>
            <person name="Nowrousian M."/>
        </authorList>
    </citation>
    <scope>NUCLEOTIDE SEQUENCE</scope>
    <source>
        <strain evidence="1">CBS 6242</strain>
    </source>
</reference>
<protein>
    <submittedName>
        <fullName evidence="1">Uncharacterized protein</fullName>
    </submittedName>
</protein>
<proteinExistence type="predicted"/>
<comment type="caution">
    <text evidence="1">The sequence shown here is derived from an EMBL/GenBank/DDBJ whole genome shotgun (WGS) entry which is preliminary data.</text>
</comment>
<dbReference type="AlphaFoldDB" id="A0A8K0JDW8"/>
<organism evidence="1 2">
    <name type="scientific">Filobasidium floriforme</name>
    <dbReference type="NCBI Taxonomy" id="5210"/>
    <lineage>
        <taxon>Eukaryota</taxon>
        <taxon>Fungi</taxon>
        <taxon>Dikarya</taxon>
        <taxon>Basidiomycota</taxon>
        <taxon>Agaricomycotina</taxon>
        <taxon>Tremellomycetes</taxon>
        <taxon>Filobasidiales</taxon>
        <taxon>Filobasidiaceae</taxon>
        <taxon>Filobasidium</taxon>
    </lineage>
</organism>
<dbReference type="Proteomes" id="UP000812966">
    <property type="component" value="Unassembled WGS sequence"/>
</dbReference>